<gene>
    <name evidence="1" type="ORF">ACE1CA_00380</name>
</gene>
<proteinExistence type="predicted"/>
<name>A0ABV4WDK8_9CYAN</name>
<dbReference type="EMBL" id="JBHFNT010000004">
    <property type="protein sequence ID" value="MFB2832967.1"/>
    <property type="molecule type" value="Genomic_DNA"/>
</dbReference>
<dbReference type="RefSeq" id="WP_413275442.1">
    <property type="nucleotide sequence ID" value="NZ_JBHFNT010000004.1"/>
</dbReference>
<comment type="caution">
    <text evidence="1">The sequence shown here is derived from an EMBL/GenBank/DDBJ whole genome shotgun (WGS) entry which is preliminary data.</text>
</comment>
<keyword evidence="2" id="KW-1185">Reference proteome</keyword>
<accession>A0ABV4WDK8</accession>
<organism evidence="1 2">
    <name type="scientific">Floridaenema evergladense BLCC-F167</name>
    <dbReference type="NCBI Taxonomy" id="3153639"/>
    <lineage>
        <taxon>Bacteria</taxon>
        <taxon>Bacillati</taxon>
        <taxon>Cyanobacteriota</taxon>
        <taxon>Cyanophyceae</taxon>
        <taxon>Oscillatoriophycideae</taxon>
        <taxon>Aerosakkonematales</taxon>
        <taxon>Aerosakkonemataceae</taxon>
        <taxon>Floridanema</taxon>
        <taxon>Floridanema evergladense</taxon>
    </lineage>
</organism>
<sequence>MKNYHHYPMKRALQAKRNYWFTELSQLVHNRQLLKTILGFINRILWVAAARHKYMDRLANGRVSIRRKFVEITRQRISTHISTMGMSGYMKRYWCGSDEKRKFGGCDRAWNSRPKLLEVQKLLEGWELFRVESPGLRPKDVNNKATIYREVKIAELLIIAEVVESLLMDTAYGSGKYTKKNNFATLPAHRGYFLVKCFNTLFLGIAQWRRQSEDDLILPIWELSPEEEAEWEYEFGWELAW</sequence>
<evidence type="ECO:0000313" key="2">
    <source>
        <dbReference type="Proteomes" id="UP001576780"/>
    </source>
</evidence>
<dbReference type="Proteomes" id="UP001576780">
    <property type="component" value="Unassembled WGS sequence"/>
</dbReference>
<protein>
    <submittedName>
        <fullName evidence="1">Uncharacterized protein</fullName>
    </submittedName>
</protein>
<reference evidence="1 2" key="1">
    <citation type="submission" date="2024-09" db="EMBL/GenBank/DDBJ databases">
        <title>Floridaenema gen nov. (Aerosakkonemataceae, Aerosakkonematales ord. nov., Cyanobacteria) from benthic tropical and subtropical fresh waters, with the description of four new species.</title>
        <authorList>
            <person name="Moretto J.A."/>
            <person name="Berthold D.E."/>
            <person name="Lefler F.W."/>
            <person name="Huang I.-S."/>
            <person name="Laughinghouse H. IV."/>
        </authorList>
    </citation>
    <scope>NUCLEOTIDE SEQUENCE [LARGE SCALE GENOMIC DNA]</scope>
    <source>
        <strain evidence="1 2">BLCC-F167</strain>
    </source>
</reference>
<evidence type="ECO:0000313" key="1">
    <source>
        <dbReference type="EMBL" id="MFB2832967.1"/>
    </source>
</evidence>